<dbReference type="InterPro" id="IPR036047">
    <property type="entry name" value="F-box-like_dom_sf"/>
</dbReference>
<dbReference type="SUPFAM" id="SSF81383">
    <property type="entry name" value="F-box domain"/>
    <property type="match status" value="1"/>
</dbReference>
<dbReference type="OrthoDB" id="2322499at2759"/>
<accession>A0A2S5B2D4</accession>
<proteinExistence type="predicted"/>
<dbReference type="AlphaFoldDB" id="A0A2S5B2D4"/>
<dbReference type="Proteomes" id="UP000237144">
    <property type="component" value="Unassembled WGS sequence"/>
</dbReference>
<reference evidence="2 3" key="1">
    <citation type="journal article" date="2018" name="Front. Microbiol.">
        <title>Prospects for Fungal Bioremediation of Acidic Radioactive Waste Sites: Characterization and Genome Sequence of Rhodotorula taiwanensis MD1149.</title>
        <authorList>
            <person name="Tkavc R."/>
            <person name="Matrosova V.Y."/>
            <person name="Grichenko O.E."/>
            <person name="Gostincar C."/>
            <person name="Volpe R.P."/>
            <person name="Klimenkova P."/>
            <person name="Gaidamakova E.K."/>
            <person name="Zhou C.E."/>
            <person name="Stewart B.J."/>
            <person name="Lyman M.G."/>
            <person name="Malfatti S.A."/>
            <person name="Rubinfeld B."/>
            <person name="Courtot M."/>
            <person name="Singh J."/>
            <person name="Dalgard C.L."/>
            <person name="Hamilton T."/>
            <person name="Frey K.G."/>
            <person name="Gunde-Cimerman N."/>
            <person name="Dugan L."/>
            <person name="Daly M.J."/>
        </authorList>
    </citation>
    <scope>NUCLEOTIDE SEQUENCE [LARGE SCALE GENOMIC DNA]</scope>
    <source>
        <strain evidence="2 3">MD1149</strain>
    </source>
</reference>
<gene>
    <name evidence="2" type="ORF">BMF94_6121</name>
</gene>
<comment type="caution">
    <text evidence="2">The sequence shown here is derived from an EMBL/GenBank/DDBJ whole genome shotgun (WGS) entry which is preliminary data.</text>
</comment>
<organism evidence="2 3">
    <name type="scientific">Rhodotorula taiwanensis</name>
    <dbReference type="NCBI Taxonomy" id="741276"/>
    <lineage>
        <taxon>Eukaryota</taxon>
        <taxon>Fungi</taxon>
        <taxon>Dikarya</taxon>
        <taxon>Basidiomycota</taxon>
        <taxon>Pucciniomycotina</taxon>
        <taxon>Microbotryomycetes</taxon>
        <taxon>Sporidiobolales</taxon>
        <taxon>Sporidiobolaceae</taxon>
        <taxon>Rhodotorula</taxon>
    </lineage>
</organism>
<evidence type="ECO:0000313" key="2">
    <source>
        <dbReference type="EMBL" id="POY70943.1"/>
    </source>
</evidence>
<keyword evidence="3" id="KW-1185">Reference proteome</keyword>
<name>A0A2S5B2D4_9BASI</name>
<evidence type="ECO:0000259" key="1">
    <source>
        <dbReference type="PROSITE" id="PS50181"/>
    </source>
</evidence>
<dbReference type="Pfam" id="PF00646">
    <property type="entry name" value="F-box"/>
    <property type="match status" value="1"/>
</dbReference>
<dbReference type="InterPro" id="IPR001810">
    <property type="entry name" value="F-box_dom"/>
</dbReference>
<dbReference type="SMART" id="SM00256">
    <property type="entry name" value="FBOX"/>
    <property type="match status" value="1"/>
</dbReference>
<sequence length="603" mass="69694">MPQPKPRPPVELAPIFLRVKRHERLTTLPTELLMMIIKELTPGCLLAISKVSKRMRGLVCNRDAKPIWVEARRRRGWPEPDPGTAEASFANLVEGYKCNYCSQEQHFGLFGRHFELGLALCDECTEGLMKTQEELEAYTLHQDTLQCCVPVKDFFPHCPVRYFLPEVFKMAGKLFLEQADQMRKGALLEIDVGTLPTPRLIRKRLSNIRIAIRKGEALRANFNGLMEVRKDMREQRWEYCKRQLVELGFDNDQDLRLVRGSAPCDCRHDLWDPSFYHDTYEEEHARCLWIPLEHFWLGDVDYEQDSDRDTTGYPVDEEWRQLGRAYIKQAEYNRKRRLAAEKYERRLARQEELAPLYDEVCLPSDGPPLPISRSVFQHNLNSVVRLHKGSEPLDVHLKDQTLLATIKLEAEIWIVHDNELIFHRLRLALYSDGVALPTKIARMLDQEPSPFVDCDRANGLAPLHAQVDADDHTAIAARLDSLQLCGPCRMLVPLCDVVRHCAAHDRFGSVTLYTHVAPIETRQALRRLEASLAAREDTKPFDQVVKEDIKFDLTYLDKRTGAHTTERPCTWYDVLSTAFMGNLQALYRRREDRVITKISVRAS</sequence>
<protein>
    <recommendedName>
        <fullName evidence="1">F-box domain-containing protein</fullName>
    </recommendedName>
</protein>
<dbReference type="PROSITE" id="PS50181">
    <property type="entry name" value="FBOX"/>
    <property type="match status" value="1"/>
</dbReference>
<evidence type="ECO:0000313" key="3">
    <source>
        <dbReference type="Proteomes" id="UP000237144"/>
    </source>
</evidence>
<dbReference type="EMBL" id="PJQD01000096">
    <property type="protein sequence ID" value="POY70943.1"/>
    <property type="molecule type" value="Genomic_DNA"/>
</dbReference>
<feature type="domain" description="F-box" evidence="1">
    <location>
        <begin position="22"/>
        <end position="71"/>
    </location>
</feature>